<proteinExistence type="predicted"/>
<protein>
    <submittedName>
        <fullName evidence="1">Uncharacterized protein</fullName>
    </submittedName>
</protein>
<reference evidence="1 2" key="1">
    <citation type="journal article" date="2021" name="Commun. Biol.">
        <title>The genome of Shorea leprosula (Dipterocarpaceae) highlights the ecological relevance of drought in aseasonal tropical rainforests.</title>
        <authorList>
            <person name="Ng K.K.S."/>
            <person name="Kobayashi M.J."/>
            <person name="Fawcett J.A."/>
            <person name="Hatakeyama M."/>
            <person name="Paape T."/>
            <person name="Ng C.H."/>
            <person name="Ang C.C."/>
            <person name="Tnah L.H."/>
            <person name="Lee C.T."/>
            <person name="Nishiyama T."/>
            <person name="Sese J."/>
            <person name="O'Brien M.J."/>
            <person name="Copetti D."/>
            <person name="Mohd Noor M.I."/>
            <person name="Ong R.C."/>
            <person name="Putra M."/>
            <person name="Sireger I.Z."/>
            <person name="Indrioko S."/>
            <person name="Kosugi Y."/>
            <person name="Izuno A."/>
            <person name="Isagi Y."/>
            <person name="Lee S.L."/>
            <person name="Shimizu K.K."/>
        </authorList>
    </citation>
    <scope>NUCLEOTIDE SEQUENCE [LARGE SCALE GENOMIC DNA]</scope>
    <source>
        <strain evidence="1">214</strain>
    </source>
</reference>
<dbReference type="Proteomes" id="UP001054252">
    <property type="component" value="Unassembled WGS sequence"/>
</dbReference>
<sequence>MLPEVSLKRYVDEKGRIVSGVYEGSAHPSTAGLCHSIYIMDGISEDEDTTLDIIVHPCKAEATIWLIEEAHRRTTSSHHIAKLWQSDPMHDAFVDPIFPEL</sequence>
<keyword evidence="2" id="KW-1185">Reference proteome</keyword>
<evidence type="ECO:0000313" key="2">
    <source>
        <dbReference type="Proteomes" id="UP001054252"/>
    </source>
</evidence>
<gene>
    <name evidence="1" type="ORF">SLEP1_g49797</name>
</gene>
<organism evidence="1 2">
    <name type="scientific">Rubroshorea leprosula</name>
    <dbReference type="NCBI Taxonomy" id="152421"/>
    <lineage>
        <taxon>Eukaryota</taxon>
        <taxon>Viridiplantae</taxon>
        <taxon>Streptophyta</taxon>
        <taxon>Embryophyta</taxon>
        <taxon>Tracheophyta</taxon>
        <taxon>Spermatophyta</taxon>
        <taxon>Magnoliopsida</taxon>
        <taxon>eudicotyledons</taxon>
        <taxon>Gunneridae</taxon>
        <taxon>Pentapetalae</taxon>
        <taxon>rosids</taxon>
        <taxon>malvids</taxon>
        <taxon>Malvales</taxon>
        <taxon>Dipterocarpaceae</taxon>
        <taxon>Rubroshorea</taxon>
    </lineage>
</organism>
<dbReference type="Gene3D" id="1.20.120.690">
    <property type="entry name" value="RDM1 protein domain"/>
    <property type="match status" value="1"/>
</dbReference>
<dbReference type="Pfam" id="PF09187">
    <property type="entry name" value="RdDM_RDM1"/>
    <property type="match status" value="1"/>
</dbReference>
<dbReference type="AlphaFoldDB" id="A0AAV5LZ98"/>
<comment type="caution">
    <text evidence="1">The sequence shown here is derived from an EMBL/GenBank/DDBJ whole genome shotgun (WGS) entry which is preliminary data.</text>
</comment>
<dbReference type="InterPro" id="IPR036319">
    <property type="entry name" value="RDM1_sf"/>
</dbReference>
<name>A0AAV5LZ98_9ROSI</name>
<dbReference type="EMBL" id="BPVZ01000158">
    <property type="protein sequence ID" value="GKV42389.1"/>
    <property type="molecule type" value="Genomic_DNA"/>
</dbReference>
<accession>A0AAV5LZ98</accession>
<dbReference type="InterPro" id="IPR015270">
    <property type="entry name" value="RDM1_plant"/>
</dbReference>
<dbReference type="PANTHER" id="PTHR36366:SF1">
    <property type="entry name" value="PROTEIN RDM1"/>
    <property type="match status" value="1"/>
</dbReference>
<dbReference type="GO" id="GO:0000419">
    <property type="term" value="C:RNA polymerase V complex"/>
    <property type="evidence" value="ECO:0007669"/>
    <property type="project" value="TreeGrafter"/>
</dbReference>
<evidence type="ECO:0000313" key="1">
    <source>
        <dbReference type="EMBL" id="GKV42389.1"/>
    </source>
</evidence>
<dbReference type="SUPFAM" id="SSF109920">
    <property type="entry name" value="Hypothetical protein At3g22680"/>
    <property type="match status" value="1"/>
</dbReference>
<dbReference type="GO" id="GO:0080188">
    <property type="term" value="P:gene silencing by siRNA-directed DNA methylation"/>
    <property type="evidence" value="ECO:0007669"/>
    <property type="project" value="InterPro"/>
</dbReference>
<dbReference type="PANTHER" id="PTHR36366">
    <property type="entry name" value="PROTEIN RDM1"/>
    <property type="match status" value="1"/>
</dbReference>